<gene>
    <name evidence="1" type="ORF">CDL15_Pgr014969</name>
    <name evidence="2" type="ORF">CRG98_011767</name>
</gene>
<dbReference type="EMBL" id="MTKT01002501">
    <property type="protein sequence ID" value="OWM78150.1"/>
    <property type="molecule type" value="Genomic_DNA"/>
</dbReference>
<sequence length="118" mass="12833">MIIDRIGCEGDSLAFTVAIQRHERRGEARSLMAKRGYANIPRRLLPSREWLRGAPGNQHGMVGSSSVVDVLRWVAAARGGCQLTGIACGSKLLPCTAVVQLYLWLLPRLRLPRAVAAG</sequence>
<reference evidence="2 4" key="3">
    <citation type="submission" date="2017-11" db="EMBL/GenBank/DDBJ databases">
        <title>De-novo sequencing of pomegranate (Punica granatum L.) genome.</title>
        <authorList>
            <person name="Akparov Z."/>
            <person name="Amiraslanov A."/>
            <person name="Hajiyeva S."/>
            <person name="Abbasov M."/>
            <person name="Kaur K."/>
            <person name="Hamwieh A."/>
            <person name="Solovyev V."/>
            <person name="Salamov A."/>
            <person name="Braich B."/>
            <person name="Kosarev P."/>
            <person name="Mahmoud A."/>
            <person name="Hajiyev E."/>
            <person name="Babayeva S."/>
            <person name="Izzatullayeva V."/>
            <person name="Mammadov A."/>
            <person name="Mammadov A."/>
            <person name="Sharifova S."/>
            <person name="Ojaghi J."/>
            <person name="Eynullazada K."/>
            <person name="Bayramov B."/>
            <person name="Abdulazimova A."/>
            <person name="Shahmuradov I."/>
        </authorList>
    </citation>
    <scope>NUCLEOTIDE SEQUENCE [LARGE SCALE GENOMIC DNA]</scope>
    <source>
        <strain evidence="2">AG2017</strain>
        <strain evidence="4">cv. AG2017</strain>
        <tissue evidence="2">Leaf</tissue>
    </source>
</reference>
<accession>A0A218X0I2</accession>
<dbReference type="Proteomes" id="UP000233551">
    <property type="component" value="Unassembled WGS sequence"/>
</dbReference>
<reference evidence="3" key="1">
    <citation type="journal article" date="2017" name="Plant J.">
        <title>The pomegranate (Punica granatum L.) genome and the genomics of punicalagin biosynthesis.</title>
        <authorList>
            <person name="Qin G."/>
            <person name="Xu C."/>
            <person name="Ming R."/>
            <person name="Tang H."/>
            <person name="Guyot R."/>
            <person name="Kramer E.M."/>
            <person name="Hu Y."/>
            <person name="Yi X."/>
            <person name="Qi Y."/>
            <person name="Xu X."/>
            <person name="Gao Z."/>
            <person name="Pan H."/>
            <person name="Jian J."/>
            <person name="Tian Y."/>
            <person name="Yue Z."/>
            <person name="Xu Y."/>
        </authorList>
    </citation>
    <scope>NUCLEOTIDE SEQUENCE [LARGE SCALE GENOMIC DNA]</scope>
    <source>
        <strain evidence="3">cv. Dabenzi</strain>
    </source>
</reference>
<dbReference type="AlphaFoldDB" id="A0A218X0I2"/>
<dbReference type="EMBL" id="PGOL01000580">
    <property type="protein sequence ID" value="PKI67868.1"/>
    <property type="molecule type" value="Genomic_DNA"/>
</dbReference>
<reference evidence="1" key="2">
    <citation type="submission" date="2017-06" db="EMBL/GenBank/DDBJ databases">
        <title>The pomegranate genome and the genomics of punicalagin biosynthesis.</title>
        <authorList>
            <person name="Xu C."/>
        </authorList>
    </citation>
    <scope>NUCLEOTIDE SEQUENCE [LARGE SCALE GENOMIC DNA]</scope>
    <source>
        <tissue evidence="1">Fresh leaf</tissue>
    </source>
</reference>
<evidence type="ECO:0000313" key="3">
    <source>
        <dbReference type="Proteomes" id="UP000197138"/>
    </source>
</evidence>
<evidence type="ECO:0000313" key="1">
    <source>
        <dbReference type="EMBL" id="OWM78150.1"/>
    </source>
</evidence>
<name>A0A218X0I2_PUNGR</name>
<organism evidence="1 3">
    <name type="scientific">Punica granatum</name>
    <name type="common">Pomegranate</name>
    <dbReference type="NCBI Taxonomy" id="22663"/>
    <lineage>
        <taxon>Eukaryota</taxon>
        <taxon>Viridiplantae</taxon>
        <taxon>Streptophyta</taxon>
        <taxon>Embryophyta</taxon>
        <taxon>Tracheophyta</taxon>
        <taxon>Spermatophyta</taxon>
        <taxon>Magnoliopsida</taxon>
        <taxon>eudicotyledons</taxon>
        <taxon>Gunneridae</taxon>
        <taxon>Pentapetalae</taxon>
        <taxon>rosids</taxon>
        <taxon>malvids</taxon>
        <taxon>Myrtales</taxon>
        <taxon>Lythraceae</taxon>
        <taxon>Punica</taxon>
    </lineage>
</organism>
<protein>
    <submittedName>
        <fullName evidence="1">Uncharacterized protein</fullName>
    </submittedName>
</protein>
<keyword evidence="4" id="KW-1185">Reference proteome</keyword>
<comment type="caution">
    <text evidence="1">The sequence shown here is derived from an EMBL/GenBank/DDBJ whole genome shotgun (WGS) entry which is preliminary data.</text>
</comment>
<dbReference type="Proteomes" id="UP000197138">
    <property type="component" value="Unassembled WGS sequence"/>
</dbReference>
<proteinExistence type="predicted"/>
<evidence type="ECO:0000313" key="2">
    <source>
        <dbReference type="EMBL" id="PKI67868.1"/>
    </source>
</evidence>
<evidence type="ECO:0000313" key="4">
    <source>
        <dbReference type="Proteomes" id="UP000233551"/>
    </source>
</evidence>